<organism evidence="1 2">
    <name type="scientific">Funneliformis caledonium</name>
    <dbReference type="NCBI Taxonomy" id="1117310"/>
    <lineage>
        <taxon>Eukaryota</taxon>
        <taxon>Fungi</taxon>
        <taxon>Fungi incertae sedis</taxon>
        <taxon>Mucoromycota</taxon>
        <taxon>Glomeromycotina</taxon>
        <taxon>Glomeromycetes</taxon>
        <taxon>Glomerales</taxon>
        <taxon>Glomeraceae</taxon>
        <taxon>Funneliformis</taxon>
    </lineage>
</organism>
<feature type="non-terminal residue" evidence="1">
    <location>
        <position position="242"/>
    </location>
</feature>
<name>A0A9N9CZX9_9GLOM</name>
<dbReference type="EMBL" id="CAJVPQ010003250">
    <property type="protein sequence ID" value="CAG8622365.1"/>
    <property type="molecule type" value="Genomic_DNA"/>
</dbReference>
<keyword evidence="2" id="KW-1185">Reference proteome</keyword>
<dbReference type="Proteomes" id="UP000789570">
    <property type="component" value="Unassembled WGS sequence"/>
</dbReference>
<gene>
    <name evidence="1" type="ORF">FCALED_LOCUS9621</name>
</gene>
<evidence type="ECO:0000313" key="1">
    <source>
        <dbReference type="EMBL" id="CAG8622365.1"/>
    </source>
</evidence>
<dbReference type="AlphaFoldDB" id="A0A9N9CZX9"/>
<comment type="caution">
    <text evidence="1">The sequence shown here is derived from an EMBL/GenBank/DDBJ whole genome shotgun (WGS) entry which is preliminary data.</text>
</comment>
<protein>
    <submittedName>
        <fullName evidence="1">15077_t:CDS:1</fullName>
    </submittedName>
</protein>
<proteinExistence type="predicted"/>
<dbReference type="OrthoDB" id="2410986at2759"/>
<reference evidence="1" key="1">
    <citation type="submission" date="2021-06" db="EMBL/GenBank/DDBJ databases">
        <authorList>
            <person name="Kallberg Y."/>
            <person name="Tangrot J."/>
            <person name="Rosling A."/>
        </authorList>
    </citation>
    <scope>NUCLEOTIDE SEQUENCE</scope>
    <source>
        <strain evidence="1">UK204</strain>
    </source>
</reference>
<evidence type="ECO:0000313" key="2">
    <source>
        <dbReference type="Proteomes" id="UP000789570"/>
    </source>
</evidence>
<sequence>MIELIFMNIHVIVEPPESTTTSSREQELLKQVASLQALLNKSTYDFDVIVHPKRKWTSNIEHAILEGLKEYIHNYSPQSDQDLCKILRIFVSDKKLKFTVFIETPSKLFNSWIFSKVCELYELSDDLNPSIDVYPVFQCGCVNTKEEKYKEGLCKLFDELETCHDNPIDVSYEATKSIYFYSFLTSATYPFKIQIKIVPEKLVEVFKLSKPLFVAYEDEGMKDMAEKVLDQILWLLEEAQKP</sequence>
<accession>A0A9N9CZX9</accession>